<dbReference type="Proteomes" id="UP000054621">
    <property type="component" value="Unassembled WGS sequence"/>
</dbReference>
<name>A0A0W0YDS0_9GAMM</name>
<dbReference type="eggNOG" id="COG3207">
    <property type="taxonomic scope" value="Bacteria"/>
</dbReference>
<dbReference type="PANTHER" id="PTHR37285:SF5">
    <property type="entry name" value="SPORE WALL MATURATION PROTEIN DIT1"/>
    <property type="match status" value="1"/>
</dbReference>
<dbReference type="RefSeq" id="WP_027269557.1">
    <property type="nucleotide sequence ID" value="NZ_CAAAJE010000001.1"/>
</dbReference>
<dbReference type="EMBL" id="LNYV01000036">
    <property type="protein sequence ID" value="KTD55082.1"/>
    <property type="molecule type" value="Genomic_DNA"/>
</dbReference>
<evidence type="ECO:0000313" key="2">
    <source>
        <dbReference type="Proteomes" id="UP000054621"/>
    </source>
</evidence>
<organism evidence="1 2">
    <name type="scientific">Legionella sainthelensi</name>
    <dbReference type="NCBI Taxonomy" id="28087"/>
    <lineage>
        <taxon>Bacteria</taxon>
        <taxon>Pseudomonadati</taxon>
        <taxon>Pseudomonadota</taxon>
        <taxon>Gammaproteobacteria</taxon>
        <taxon>Legionellales</taxon>
        <taxon>Legionellaceae</taxon>
        <taxon>Legionella</taxon>
    </lineage>
</organism>
<protein>
    <submittedName>
        <fullName evidence="1">Pyoverdine biosynthesis protein PvcA</fullName>
    </submittedName>
</protein>
<comment type="caution">
    <text evidence="1">The sequence shown here is derived from an EMBL/GenBank/DDBJ whole genome shotgun (WGS) entry which is preliminary data.</text>
</comment>
<dbReference type="Pfam" id="PF05141">
    <property type="entry name" value="DIT1_PvcA"/>
    <property type="match status" value="1"/>
</dbReference>
<proteinExistence type="predicted"/>
<reference evidence="1 2" key="1">
    <citation type="submission" date="2015-11" db="EMBL/GenBank/DDBJ databases">
        <title>Genomic analysis of 38 Legionella species identifies large and diverse effector repertoires.</title>
        <authorList>
            <person name="Burstein D."/>
            <person name="Amaro F."/>
            <person name="Zusman T."/>
            <person name="Lifshitz Z."/>
            <person name="Cohen O."/>
            <person name="Gilbert J.A."/>
            <person name="Pupko T."/>
            <person name="Shuman H.A."/>
            <person name="Segal G."/>
        </authorList>
    </citation>
    <scope>NUCLEOTIDE SEQUENCE [LARGE SCALE GENOMIC DNA]</scope>
    <source>
        <strain evidence="1 2">Mt.St.Helens-4</strain>
    </source>
</reference>
<dbReference type="STRING" id="28087.Lsai_2674"/>
<sequence length="564" mass="65356">MKDETVDDTESIYQIGLNKKREAVISAHFMHEINHKSHFKLYSTQEFTQKAVSISENLFFEHLLPALLQESEKFILDRVSAAQTRAKKNYKSYGLQSPKNISISEEITEVMFDRQFLKGSKENSSRIILSEKIRTLVNEKQPIKMVIPALPYKSSSPLKSRGPLPDLSEINFLLGLYEIARTIDCIYRKDLDANSTLSSFTVICDGRRFNHFLNESENIIDLYQTQLSWWLKKLNITTYIEIIDYQDVILDFLPSKMQLEKARIRTHVHDFYSNLMQPLLDPYDMKHVLYKAIEADPDPELCNPEGRYIPLFKSLIYTINYATLLNYAHTHKKSYEALYVELTKHLFEPYTRLTTTDFKQVEKFITNTKALELPQATVFEYLRQSMIQEAWNATICYLAEVRSDRDLPQEPISTCFPDHIRWTIHAKPGQLAVLTTTAFGDPVQPWHGIGVFMRTKHNKIKLYTLPVLALEGSNAIPVIMENKILRQIATKVQKDTEHGAKMHTQTADEVLSAMSTKQLSSEVGLPEQPSKEQPLFYVYSDIKFENMDDLLEKIKQGLTRKRKH</sequence>
<accession>A0A0W0YDS0</accession>
<dbReference type="OrthoDB" id="5690590at2"/>
<evidence type="ECO:0000313" key="1">
    <source>
        <dbReference type="EMBL" id="KTD55082.1"/>
    </source>
</evidence>
<dbReference type="AlphaFoldDB" id="A0A0W0YDS0"/>
<dbReference type="PANTHER" id="PTHR37285">
    <property type="entry name" value="SPORE WALL MATURATION PROTEIN DIT1"/>
    <property type="match status" value="1"/>
</dbReference>
<gene>
    <name evidence="1" type="ORF">Lsai_2674</name>
</gene>
<dbReference type="InterPro" id="IPR007817">
    <property type="entry name" value="Isocyanide_synthase_DIT1"/>
</dbReference>
<dbReference type="PATRIC" id="fig|28087.4.peg.2873"/>